<dbReference type="PANTHER" id="PTHR42791:SF14">
    <property type="entry name" value="N-ACETYLTRANSFERASE DOMAIN-CONTAINING PROTEIN"/>
    <property type="match status" value="1"/>
</dbReference>
<evidence type="ECO:0000313" key="2">
    <source>
        <dbReference type="EMBL" id="KAF1963654.1"/>
    </source>
</evidence>
<organism evidence="2 3">
    <name type="scientific">Byssothecium circinans</name>
    <dbReference type="NCBI Taxonomy" id="147558"/>
    <lineage>
        <taxon>Eukaryota</taxon>
        <taxon>Fungi</taxon>
        <taxon>Dikarya</taxon>
        <taxon>Ascomycota</taxon>
        <taxon>Pezizomycotina</taxon>
        <taxon>Dothideomycetes</taxon>
        <taxon>Pleosporomycetidae</taxon>
        <taxon>Pleosporales</taxon>
        <taxon>Massarineae</taxon>
        <taxon>Massarinaceae</taxon>
        <taxon>Byssothecium</taxon>
    </lineage>
</organism>
<accession>A0A6A5UGA0</accession>
<gene>
    <name evidence="2" type="ORF">CC80DRAFT_486998</name>
</gene>
<dbReference type="SUPFAM" id="SSF55729">
    <property type="entry name" value="Acyl-CoA N-acyltransferases (Nat)"/>
    <property type="match status" value="1"/>
</dbReference>
<dbReference type="AlphaFoldDB" id="A0A6A5UGA0"/>
<dbReference type="PANTHER" id="PTHR42791">
    <property type="entry name" value="GNAT FAMILY ACETYLTRANSFERASE"/>
    <property type="match status" value="1"/>
</dbReference>
<keyword evidence="3" id="KW-1185">Reference proteome</keyword>
<sequence length="234" mass="26532">MSSKMPADPNLKVSLLEPNDIDTAAYTRIRHEAFRDDVNQIFYSKAPNCEPSHATLEKFAASIKDGILNKGITFTKCVDTSTGQIIAGARWTYHKPKDSTAKERTWDEVNEELIAPEPYAETNIDVWNGLFDLFYPNKREIMGTKPYFSLDTLVTHKDHYRRGAGGLLLTDGLRRADEAGVEAYLESSPMGRPLYERFGFVPIKDVSLDLKRWDGHKELTWTLMKRPVQASSDS</sequence>
<dbReference type="Pfam" id="PF13673">
    <property type="entry name" value="Acetyltransf_10"/>
    <property type="match status" value="1"/>
</dbReference>
<keyword evidence="2" id="KW-0808">Transferase</keyword>
<evidence type="ECO:0000313" key="3">
    <source>
        <dbReference type="Proteomes" id="UP000800035"/>
    </source>
</evidence>
<feature type="domain" description="N-acetyltransferase" evidence="1">
    <location>
        <begin position="92"/>
        <end position="229"/>
    </location>
</feature>
<protein>
    <submittedName>
        <fullName evidence="2">Acyl-CoA N-acyltransferase</fullName>
    </submittedName>
</protein>
<name>A0A6A5UGA0_9PLEO</name>
<dbReference type="EMBL" id="ML976977">
    <property type="protein sequence ID" value="KAF1963654.1"/>
    <property type="molecule type" value="Genomic_DNA"/>
</dbReference>
<dbReference type="PROSITE" id="PS51186">
    <property type="entry name" value="GNAT"/>
    <property type="match status" value="1"/>
</dbReference>
<dbReference type="InterPro" id="IPR016181">
    <property type="entry name" value="Acyl_CoA_acyltransferase"/>
</dbReference>
<dbReference type="InterPro" id="IPR052523">
    <property type="entry name" value="Trichothecene_AcTrans"/>
</dbReference>
<dbReference type="Gene3D" id="3.40.630.30">
    <property type="match status" value="1"/>
</dbReference>
<keyword evidence="2" id="KW-0012">Acyltransferase</keyword>
<evidence type="ECO:0000259" key="1">
    <source>
        <dbReference type="PROSITE" id="PS51186"/>
    </source>
</evidence>
<dbReference type="Proteomes" id="UP000800035">
    <property type="component" value="Unassembled WGS sequence"/>
</dbReference>
<dbReference type="OrthoDB" id="2115692at2759"/>
<dbReference type="InterPro" id="IPR000182">
    <property type="entry name" value="GNAT_dom"/>
</dbReference>
<reference evidence="2" key="1">
    <citation type="journal article" date="2020" name="Stud. Mycol.">
        <title>101 Dothideomycetes genomes: a test case for predicting lifestyles and emergence of pathogens.</title>
        <authorList>
            <person name="Haridas S."/>
            <person name="Albert R."/>
            <person name="Binder M."/>
            <person name="Bloem J."/>
            <person name="Labutti K."/>
            <person name="Salamov A."/>
            <person name="Andreopoulos B."/>
            <person name="Baker S."/>
            <person name="Barry K."/>
            <person name="Bills G."/>
            <person name="Bluhm B."/>
            <person name="Cannon C."/>
            <person name="Castanera R."/>
            <person name="Culley D."/>
            <person name="Daum C."/>
            <person name="Ezra D."/>
            <person name="Gonzalez J."/>
            <person name="Henrissat B."/>
            <person name="Kuo A."/>
            <person name="Liang C."/>
            <person name="Lipzen A."/>
            <person name="Lutzoni F."/>
            <person name="Magnuson J."/>
            <person name="Mondo S."/>
            <person name="Nolan M."/>
            <person name="Ohm R."/>
            <person name="Pangilinan J."/>
            <person name="Park H.-J."/>
            <person name="Ramirez L."/>
            <person name="Alfaro M."/>
            <person name="Sun H."/>
            <person name="Tritt A."/>
            <person name="Yoshinaga Y."/>
            <person name="Zwiers L.-H."/>
            <person name="Turgeon B."/>
            <person name="Goodwin S."/>
            <person name="Spatafora J."/>
            <person name="Crous P."/>
            <person name="Grigoriev I."/>
        </authorList>
    </citation>
    <scope>NUCLEOTIDE SEQUENCE</scope>
    <source>
        <strain evidence="2">CBS 675.92</strain>
    </source>
</reference>
<proteinExistence type="predicted"/>
<dbReference type="GO" id="GO:0016747">
    <property type="term" value="F:acyltransferase activity, transferring groups other than amino-acyl groups"/>
    <property type="evidence" value="ECO:0007669"/>
    <property type="project" value="InterPro"/>
</dbReference>